<dbReference type="AlphaFoldDB" id="A0A191WG65"/>
<dbReference type="KEGG" id="agy:ATC03_10965"/>
<dbReference type="PROSITE" id="PS50043">
    <property type="entry name" value="HTH_LUXR_2"/>
    <property type="match status" value="1"/>
</dbReference>
<dbReference type="EMBL" id="CP013979">
    <property type="protein sequence ID" value="ANJ27168.1"/>
    <property type="molecule type" value="Genomic_DNA"/>
</dbReference>
<dbReference type="SUPFAM" id="SSF52540">
    <property type="entry name" value="P-loop containing nucleoside triphosphate hydrolases"/>
    <property type="match status" value="1"/>
</dbReference>
<dbReference type="GO" id="GO:0006355">
    <property type="term" value="P:regulation of DNA-templated transcription"/>
    <property type="evidence" value="ECO:0007669"/>
    <property type="project" value="InterPro"/>
</dbReference>
<name>A0A191WG65_9MICO</name>
<dbReference type="Proteomes" id="UP000078437">
    <property type="component" value="Chromosome"/>
</dbReference>
<sequence>MLARHWERTRIDGLITSIRDGHSSTLLLAGGAGVGKSTLLDYLAKQADGMQVLSVTGVQSEVELVHAALHQLCRPLVDAMGLLPAPQRDALEITFGQRSGPVPNPFLVGLATLGLLSEASRAGPIVCIVDDAQWLDEASARVLGFVARRLDVESVGIVFALRTPNDGAAFDGVPSVIVQGLGRQDAEMLLSSLTPGPIDPRAMDRILEEADGNPLAIVEATRTLSPAELSTGIILTDSAANPSRLEEQYGERLHLLPDETQQLLLVAAAEPSAEPRIILAAAAALGVRPEAVEPAVEAGLCMSEAPIRFIHPLVRSAVYRTAAPEALRAVHAALAAVDADEADPDLNAWHRARAVDGTDENAASALADAAGRMQARGGNAAAAALYRQAVEISSDEHRRSSWLLRISQAELAAGQYDLASRDIAAASSDQLHASLRAEATLTAARVAFVRERSGAAVALLLDAAEQLSSVSVHASREAYFEAFSAAMFGASLATTDVTQVAERWLASGVQPGDRPAHMLLDAMTRVITEGTPASRRKMQEVVVAFRREVPDERTHLHWLWHATIASLAAWDYDTWDTVSNRHLLLARAAGDYNELPIALTTRAYAHLFRGEFPAALDAVHELAAITSATGGRMNPSAEVGIAALQGRDEELDALVRWTTADAQERADGSAVAIAYWGAAVLDNSRRRYETAFGWARRARTMHNPLHSATNWALVEYIEAASRQENIDASEELAQFEAVTVPYDTAWGLGIYHRSRALLSTDREAEEHYRESRRLLSLSPGRLDFARATLVYGEWLRRQRRLKDARAYLQEAHQLFAAMGASGFADRAAHELRAAGATPRSKRAGAAVSLTPQETQIAQLAAQGLTNSEVATRMFLSPRTVEYHLTRVFSKLNITSRHQLVAASADS</sequence>
<dbReference type="InterPro" id="IPR036388">
    <property type="entry name" value="WH-like_DNA-bd_sf"/>
</dbReference>
<reference evidence="5" key="2">
    <citation type="submission" date="2016-01" db="EMBL/GenBank/DDBJ databases">
        <title>Complete genome sequence of Agromyces aureus AR33T and comparison with related organisms.</title>
        <authorList>
            <person name="Corretto E."/>
            <person name="Antonielli L."/>
            <person name="Sessitsch A."/>
            <person name="Brader G."/>
        </authorList>
    </citation>
    <scope>NUCLEOTIDE SEQUENCE [LARGE SCALE GENOMIC DNA]</scope>
    <source>
        <strain evidence="5">AR33</strain>
    </source>
</reference>
<dbReference type="Gene3D" id="1.10.10.10">
    <property type="entry name" value="Winged helix-like DNA-binding domain superfamily/Winged helix DNA-binding domain"/>
    <property type="match status" value="1"/>
</dbReference>
<proteinExistence type="predicted"/>
<dbReference type="InterPro" id="IPR041664">
    <property type="entry name" value="AAA_16"/>
</dbReference>
<feature type="domain" description="HTH luxR-type" evidence="3">
    <location>
        <begin position="842"/>
        <end position="906"/>
    </location>
</feature>
<dbReference type="SUPFAM" id="SSF46894">
    <property type="entry name" value="C-terminal effector domain of the bipartite response regulators"/>
    <property type="match status" value="1"/>
</dbReference>
<dbReference type="GO" id="GO:0005737">
    <property type="term" value="C:cytoplasm"/>
    <property type="evidence" value="ECO:0007669"/>
    <property type="project" value="TreeGrafter"/>
</dbReference>
<dbReference type="InterPro" id="IPR016032">
    <property type="entry name" value="Sig_transdc_resp-reg_C-effctor"/>
</dbReference>
<dbReference type="PANTHER" id="PTHR16305">
    <property type="entry name" value="TESTICULAR SOLUBLE ADENYLYL CYCLASE"/>
    <property type="match status" value="1"/>
</dbReference>
<reference evidence="4 5" key="1">
    <citation type="journal article" date="2016" name="Int. J. Syst. Evol. Microbiol.">
        <title>Agromyces aureus sp. nov., isolated from the rhizosphere of Salix caprea L. grown in a heavy-metal-contaminated soil.</title>
        <authorList>
            <person name="Corretto E."/>
            <person name="Antonielli L."/>
            <person name="Sessitsch A."/>
            <person name="Compant S."/>
            <person name="Gorfer M."/>
            <person name="Kuffner M."/>
            <person name="Brader G."/>
        </authorList>
    </citation>
    <scope>NUCLEOTIDE SEQUENCE [LARGE SCALE GENOMIC DNA]</scope>
    <source>
        <strain evidence="4 5">AR33</strain>
    </source>
</reference>
<accession>A0A191WG65</accession>
<dbReference type="GO" id="GO:0004016">
    <property type="term" value="F:adenylate cyclase activity"/>
    <property type="evidence" value="ECO:0007669"/>
    <property type="project" value="TreeGrafter"/>
</dbReference>
<dbReference type="GO" id="GO:0005524">
    <property type="term" value="F:ATP binding"/>
    <property type="evidence" value="ECO:0007669"/>
    <property type="project" value="UniProtKB-KW"/>
</dbReference>
<evidence type="ECO:0000256" key="2">
    <source>
        <dbReference type="ARBA" id="ARBA00022840"/>
    </source>
</evidence>
<dbReference type="OrthoDB" id="483at2"/>
<keyword evidence="5" id="KW-1185">Reference proteome</keyword>
<organism evidence="4 5">
    <name type="scientific">Agromyces aureus</name>
    <dbReference type="NCBI Taxonomy" id="453304"/>
    <lineage>
        <taxon>Bacteria</taxon>
        <taxon>Bacillati</taxon>
        <taxon>Actinomycetota</taxon>
        <taxon>Actinomycetes</taxon>
        <taxon>Micrococcales</taxon>
        <taxon>Microbacteriaceae</taxon>
        <taxon>Agromyces</taxon>
    </lineage>
</organism>
<dbReference type="CDD" id="cd06170">
    <property type="entry name" value="LuxR_C_like"/>
    <property type="match status" value="1"/>
</dbReference>
<dbReference type="RefSeq" id="WP_067876829.1">
    <property type="nucleotide sequence ID" value="NZ_CP013979.1"/>
</dbReference>
<dbReference type="PRINTS" id="PR00038">
    <property type="entry name" value="HTHLUXR"/>
</dbReference>
<dbReference type="STRING" id="453304.ATC03_10965"/>
<dbReference type="PROSITE" id="PS00622">
    <property type="entry name" value="HTH_LUXR_1"/>
    <property type="match status" value="1"/>
</dbReference>
<dbReference type="PANTHER" id="PTHR16305:SF35">
    <property type="entry name" value="TRANSCRIPTIONAL ACTIVATOR DOMAIN"/>
    <property type="match status" value="1"/>
</dbReference>
<evidence type="ECO:0000313" key="5">
    <source>
        <dbReference type="Proteomes" id="UP000078437"/>
    </source>
</evidence>
<keyword evidence="1" id="KW-0547">Nucleotide-binding</keyword>
<evidence type="ECO:0000313" key="4">
    <source>
        <dbReference type="EMBL" id="ANJ27168.1"/>
    </source>
</evidence>
<dbReference type="InterPro" id="IPR000792">
    <property type="entry name" value="Tscrpt_reg_LuxR_C"/>
</dbReference>
<dbReference type="Pfam" id="PF13191">
    <property type="entry name" value="AAA_16"/>
    <property type="match status" value="1"/>
</dbReference>
<evidence type="ECO:0000259" key="3">
    <source>
        <dbReference type="PROSITE" id="PS50043"/>
    </source>
</evidence>
<protein>
    <recommendedName>
        <fullName evidence="3">HTH luxR-type domain-containing protein</fullName>
    </recommendedName>
</protein>
<gene>
    <name evidence="4" type="ORF">ATC03_10965</name>
</gene>
<dbReference type="Pfam" id="PF00196">
    <property type="entry name" value="GerE"/>
    <property type="match status" value="1"/>
</dbReference>
<keyword evidence="2" id="KW-0067">ATP-binding</keyword>
<evidence type="ECO:0000256" key="1">
    <source>
        <dbReference type="ARBA" id="ARBA00022741"/>
    </source>
</evidence>
<dbReference type="GO" id="GO:0003677">
    <property type="term" value="F:DNA binding"/>
    <property type="evidence" value="ECO:0007669"/>
    <property type="project" value="InterPro"/>
</dbReference>
<dbReference type="SMART" id="SM00421">
    <property type="entry name" value="HTH_LUXR"/>
    <property type="match status" value="1"/>
</dbReference>
<dbReference type="InterPro" id="IPR027417">
    <property type="entry name" value="P-loop_NTPase"/>
</dbReference>